<dbReference type="InterPro" id="IPR032979">
    <property type="entry name" value="ENGase"/>
</dbReference>
<dbReference type="KEGG" id="lbc:LACBIDRAFT_309753"/>
<protein>
    <submittedName>
        <fullName evidence="2">Glycoside hydrolase family 85 protein</fullName>
    </submittedName>
</protein>
<keyword evidence="3" id="KW-1185">Reference proteome</keyword>
<evidence type="ECO:0000313" key="2">
    <source>
        <dbReference type="EMBL" id="EDR02328.1"/>
    </source>
</evidence>
<evidence type="ECO:0000259" key="1">
    <source>
        <dbReference type="Pfam" id="PF03644"/>
    </source>
</evidence>
<dbReference type="PANTHER" id="PTHR13246:SF1">
    <property type="entry name" value="CYTOSOLIC ENDO-BETA-N-ACETYLGLUCOSAMINIDASE"/>
    <property type="match status" value="1"/>
</dbReference>
<dbReference type="EMBL" id="DS547131">
    <property type="protein sequence ID" value="EDR02328.1"/>
    <property type="molecule type" value="Genomic_DNA"/>
</dbReference>
<dbReference type="Gene3D" id="3.20.20.80">
    <property type="entry name" value="Glycosidases"/>
    <property type="match status" value="1"/>
</dbReference>
<dbReference type="AlphaFoldDB" id="B0DT04"/>
<dbReference type="RefSeq" id="XP_001887005.1">
    <property type="nucleotide sequence ID" value="XM_001886970.1"/>
</dbReference>
<dbReference type="STRING" id="486041.B0DT04"/>
<name>B0DT04_LACBS</name>
<dbReference type="InParanoid" id="B0DT04"/>
<dbReference type="Pfam" id="PF03644">
    <property type="entry name" value="Glyco_hydro_85"/>
    <property type="match status" value="1"/>
</dbReference>
<evidence type="ECO:0000313" key="3">
    <source>
        <dbReference type="Proteomes" id="UP000001194"/>
    </source>
</evidence>
<reference evidence="2 3" key="1">
    <citation type="journal article" date="2008" name="Nature">
        <title>The genome of Laccaria bicolor provides insights into mycorrhizal symbiosis.</title>
        <authorList>
            <person name="Martin F."/>
            <person name="Aerts A."/>
            <person name="Ahren D."/>
            <person name="Brun A."/>
            <person name="Danchin E.G.J."/>
            <person name="Duchaussoy F."/>
            <person name="Gibon J."/>
            <person name="Kohler A."/>
            <person name="Lindquist E."/>
            <person name="Pereda V."/>
            <person name="Salamov A."/>
            <person name="Shapiro H.J."/>
            <person name="Wuyts J."/>
            <person name="Blaudez D."/>
            <person name="Buee M."/>
            <person name="Brokstein P."/>
            <person name="Canbaeck B."/>
            <person name="Cohen D."/>
            <person name="Courty P.E."/>
            <person name="Coutinho P.M."/>
            <person name="Delaruelle C."/>
            <person name="Detter J.C."/>
            <person name="Deveau A."/>
            <person name="DiFazio S."/>
            <person name="Duplessis S."/>
            <person name="Fraissinet-Tachet L."/>
            <person name="Lucic E."/>
            <person name="Frey-Klett P."/>
            <person name="Fourrey C."/>
            <person name="Feussner I."/>
            <person name="Gay G."/>
            <person name="Grimwood J."/>
            <person name="Hoegger P.J."/>
            <person name="Jain P."/>
            <person name="Kilaru S."/>
            <person name="Labbe J."/>
            <person name="Lin Y.C."/>
            <person name="Legue V."/>
            <person name="Le Tacon F."/>
            <person name="Marmeisse R."/>
            <person name="Melayah D."/>
            <person name="Montanini B."/>
            <person name="Muratet M."/>
            <person name="Nehls U."/>
            <person name="Niculita-Hirzel H."/>
            <person name="Oudot-Le Secq M.P."/>
            <person name="Peter M."/>
            <person name="Quesneville H."/>
            <person name="Rajashekar B."/>
            <person name="Reich M."/>
            <person name="Rouhier N."/>
            <person name="Schmutz J."/>
            <person name="Yin T."/>
            <person name="Chalot M."/>
            <person name="Henrissat B."/>
            <person name="Kuees U."/>
            <person name="Lucas S."/>
            <person name="Van de Peer Y."/>
            <person name="Podila G.K."/>
            <person name="Polle A."/>
            <person name="Pukkila P.J."/>
            <person name="Richardson P.M."/>
            <person name="Rouze P."/>
            <person name="Sanders I.R."/>
            <person name="Stajich J.E."/>
            <person name="Tunlid A."/>
            <person name="Tuskan G."/>
            <person name="Grigoriev I.V."/>
        </authorList>
    </citation>
    <scope>NUCLEOTIDE SEQUENCE [LARGE SCALE GENOMIC DNA]</scope>
    <source>
        <strain evidence="3">S238N-H82 / ATCC MYA-4686</strain>
    </source>
</reference>
<dbReference type="PANTHER" id="PTHR13246">
    <property type="entry name" value="ENDO BETA N-ACETYLGLUCOSAMINIDASE"/>
    <property type="match status" value="1"/>
</dbReference>
<proteinExistence type="predicted"/>
<sequence length="768" mass="85390">MPICGNTDNSNNHVPYFKSLKELDDWKPEGSGSGFNGILKYTPRQPIANPAGKGKLLVLFVYLHIRRLRLPALKVCHDYKMRYLRIVGAEYSGRCHGLTSVSFSHHRITVPPTGWISAAHRQGVKILGTLIFEGGGEEDCLRLLVGKMPSSRTGQVDTPTSSHTLPVSPHYATVLADLAKERGFDGYLLNFECPLKGGVEQTRALAAWITLLQSELLRKVGPHGTTLWYDSVVFTGQLAWQNRLNSLNLPFFLSSSGLFSNYAWGRDYPSLTAQYFLSLDPSLIGQAPESQPYLYPKTLQDIYMGVDVWGRGSHGGGGLGCYRAISHIAPESLGLSVALFGQAWTWETEQDKPGWTWDKWWEYERTLWAGPISGTVDVPEAPRREGEPECPHGPFLPLSSFFPRLSPPDPFNLPFHSTFCPGVGQSWLVEGIRVFESRNGWTDVDKQCSVGDMVWPRPILSWEDEREDVLPEALSALCMDDAWNGGSSLSLSLSFPASEEETAAYRSVWIPIQSLTVTHQRLYEAQIIYKLQGGESHEFDAEFALALKTVSGDNEPDVRSTSSTELHGGWSKLKIEFTFTGTDTFSIVAIGLIVAVVTENPDRPLNLSLLIGQLNVHPRPPDTHREHDTLVLWADFATHVSPSPLLSGSLTWEVATTFPRVSTINIKSPEDPIAAWNLQPTISWFPSFVYFNVYAQPYTDEWNVGPVADAVWIGTSGINGEGKSFNVLQENLPFTLTPSKKVRFYIQGLTDQGDVLPWNRCAFVDVSL</sequence>
<keyword evidence="2" id="KW-0378">Hydrolase</keyword>
<dbReference type="Proteomes" id="UP000001194">
    <property type="component" value="Unassembled WGS sequence"/>
</dbReference>
<dbReference type="InterPro" id="IPR005201">
    <property type="entry name" value="TIM_ENGase"/>
</dbReference>
<dbReference type="GeneID" id="6082719"/>
<dbReference type="Gene3D" id="2.60.120.260">
    <property type="entry name" value="Galactose-binding domain-like"/>
    <property type="match status" value="1"/>
</dbReference>
<feature type="domain" description="Cytosolic endo-beta-N-acetylglucosaminidase TIM barrel" evidence="1">
    <location>
        <begin position="101"/>
        <end position="427"/>
    </location>
</feature>
<gene>
    <name evidence="2" type="ORF">LACBIDRAFT_309753</name>
</gene>
<organism evidence="3">
    <name type="scientific">Laccaria bicolor (strain S238N-H82 / ATCC MYA-4686)</name>
    <name type="common">Bicoloured deceiver</name>
    <name type="synonym">Laccaria laccata var. bicolor</name>
    <dbReference type="NCBI Taxonomy" id="486041"/>
    <lineage>
        <taxon>Eukaryota</taxon>
        <taxon>Fungi</taxon>
        <taxon>Dikarya</taxon>
        <taxon>Basidiomycota</taxon>
        <taxon>Agaricomycotina</taxon>
        <taxon>Agaricomycetes</taxon>
        <taxon>Agaricomycetidae</taxon>
        <taxon>Agaricales</taxon>
        <taxon>Agaricineae</taxon>
        <taxon>Hydnangiaceae</taxon>
        <taxon>Laccaria</taxon>
    </lineage>
</organism>
<dbReference type="GO" id="GO:0005829">
    <property type="term" value="C:cytosol"/>
    <property type="evidence" value="ECO:0007669"/>
    <property type="project" value="UniProtKB-SubCell"/>
</dbReference>
<dbReference type="HOGENOM" id="CLU_016511_0_0_1"/>
<dbReference type="OrthoDB" id="284473at2759"/>
<dbReference type="GO" id="GO:0033925">
    <property type="term" value="F:mannosyl-glycoprotein endo-beta-N-acetylglucosaminidase activity"/>
    <property type="evidence" value="ECO:0007669"/>
    <property type="project" value="UniProtKB-EC"/>
</dbReference>
<accession>B0DT04</accession>